<organism evidence="1 2">
    <name type="scientific">Candidatus Epulonipiscium fishelsonii</name>
    <dbReference type="NCBI Taxonomy" id="77094"/>
    <lineage>
        <taxon>Bacteria</taxon>
        <taxon>Bacillati</taxon>
        <taxon>Bacillota</taxon>
        <taxon>Clostridia</taxon>
        <taxon>Lachnospirales</taxon>
        <taxon>Lachnospiraceae</taxon>
        <taxon>Candidatus Epulonipiscium</taxon>
    </lineage>
</organism>
<dbReference type="EMBL" id="LJDB01000025">
    <property type="protein sequence ID" value="ONI41929.1"/>
    <property type="molecule type" value="Genomic_DNA"/>
</dbReference>
<evidence type="ECO:0000313" key="1">
    <source>
        <dbReference type="EMBL" id="ONI41929.1"/>
    </source>
</evidence>
<reference evidence="1" key="1">
    <citation type="submission" date="2016-08" db="EMBL/GenBank/DDBJ databases">
        <authorList>
            <person name="Ngugi D.K."/>
            <person name="Miyake S."/>
            <person name="Stingl U."/>
        </authorList>
    </citation>
    <scope>NUCLEOTIDE SEQUENCE</scope>
    <source>
        <strain evidence="1">SCG-B11WGA-EpuloA1</strain>
    </source>
</reference>
<protein>
    <submittedName>
        <fullName evidence="1">Uncharacterized protein</fullName>
    </submittedName>
</protein>
<evidence type="ECO:0000313" key="2">
    <source>
        <dbReference type="Proteomes" id="UP000188605"/>
    </source>
</evidence>
<proteinExistence type="predicted"/>
<gene>
    <name evidence="1" type="ORF">AN396_02715</name>
</gene>
<sequence length="551" mass="61403">MNKLLKKSLLLSLSATLLFSFTGCGSETETAEASETAKTTKDMVVGLSKIGVLDGPICTDNETTTILTQIYTPLFIYDQDSNPTPVGVETYNVSDDGLVYTFNLRQNMKWSDGEPLTAHHYEYGIKRSLGYGPEATSADLIGAYVLNAEEAWYNSADVADMGDVGIKSLDDYTLEITLKQPTSFFLPLLVRNVYFPQRPDIATEHSSEWALTADQPTCGPFMLTELNESGDTILTKNPNYFDVANVNLDTLTFKAMSDTNAQLLAFQNGDIDCAFTIEIGAASAVYGDQPELKIANNIGNYYLQFNPTDSTTNLALNDVNIRRAMAMSINRDEIILALDGERVYKPLYGQVPTGIPGENGFFREEIDANGRYIEYDLEGAKKLMQEAGYSPENPLTVEYYYNASSINETIAAVIQAQWKQIGINLQLKTAESKIFFDDVINYGTYEMSRMGYGAALLDPYNFLEMFVDTHQAFVAFDDERVNQLVEDSSKELDPAKRMDMLKEVDRLIVEENVWTIPVYSYSSPYLLDPSISGLEIAASGSRYFTYVDINE</sequence>
<comment type="caution">
    <text evidence="1">The sequence shown here is derived from an EMBL/GenBank/DDBJ whole genome shotgun (WGS) entry which is preliminary data.</text>
</comment>
<name>A0ACC8XF69_9FIRM</name>
<dbReference type="Proteomes" id="UP000188605">
    <property type="component" value="Unassembled WGS sequence"/>
</dbReference>
<keyword evidence="2" id="KW-1185">Reference proteome</keyword>
<accession>A0ACC8XF69</accession>